<dbReference type="Gene3D" id="2.10.109.10">
    <property type="entry name" value="Umud Fragment, subunit A"/>
    <property type="match status" value="1"/>
</dbReference>
<name>A0AB34UBC3_PSEA0</name>
<reference evidence="2 3" key="1">
    <citation type="submission" date="2015-09" db="EMBL/GenBank/DDBJ databases">
        <title>Genome announcement of multiple Pseudomonas syringae strains.</title>
        <authorList>
            <person name="Thakur S."/>
            <person name="Wang P.W."/>
            <person name="Gong Y."/>
            <person name="Weir B.S."/>
            <person name="Guttman D.S."/>
        </authorList>
    </citation>
    <scope>NUCLEOTIDE SEQUENCE [LARGE SCALE GENOMIC DNA]</scope>
    <source>
        <strain evidence="2 3">ICMP9623</strain>
    </source>
</reference>
<dbReference type="Gene3D" id="1.10.260.40">
    <property type="entry name" value="lambda repressor-like DNA-binding domains"/>
    <property type="match status" value="1"/>
</dbReference>
<dbReference type="SUPFAM" id="SSF51306">
    <property type="entry name" value="LexA/Signal peptidase"/>
    <property type="match status" value="1"/>
</dbReference>
<dbReference type="PROSITE" id="PS50943">
    <property type="entry name" value="HTH_CROC1"/>
    <property type="match status" value="1"/>
</dbReference>
<organism evidence="2 3">
    <name type="scientific">Pseudomonas amygdali pv. hibisci</name>
    <dbReference type="NCBI Taxonomy" id="251723"/>
    <lineage>
        <taxon>Bacteria</taxon>
        <taxon>Pseudomonadati</taxon>
        <taxon>Pseudomonadota</taxon>
        <taxon>Gammaproteobacteria</taxon>
        <taxon>Pseudomonadales</taxon>
        <taxon>Pseudomonadaceae</taxon>
        <taxon>Pseudomonas</taxon>
        <taxon>Pseudomonas amygdali</taxon>
    </lineage>
</organism>
<dbReference type="SMART" id="SM00530">
    <property type="entry name" value="HTH_XRE"/>
    <property type="match status" value="1"/>
</dbReference>
<dbReference type="Pfam" id="PF00717">
    <property type="entry name" value="Peptidase_S24"/>
    <property type="match status" value="1"/>
</dbReference>
<accession>A0AB34UBC3</accession>
<feature type="domain" description="HTH cro/C1-type" evidence="1">
    <location>
        <begin position="40"/>
        <end position="89"/>
    </location>
</feature>
<dbReference type="GO" id="GO:0003677">
    <property type="term" value="F:DNA binding"/>
    <property type="evidence" value="ECO:0007669"/>
    <property type="project" value="InterPro"/>
</dbReference>
<dbReference type="AlphaFoldDB" id="A0AB34UBC3"/>
<dbReference type="EMBL" id="LJQN01000043">
    <property type="protein sequence ID" value="KPX57089.1"/>
    <property type="molecule type" value="Genomic_DNA"/>
</dbReference>
<dbReference type="PANTHER" id="PTHR33516:SF2">
    <property type="entry name" value="LEXA REPRESSOR-RELATED"/>
    <property type="match status" value="1"/>
</dbReference>
<dbReference type="Proteomes" id="UP000050545">
    <property type="component" value="Unassembled WGS sequence"/>
</dbReference>
<dbReference type="CDD" id="cd00093">
    <property type="entry name" value="HTH_XRE"/>
    <property type="match status" value="1"/>
</dbReference>
<evidence type="ECO:0000259" key="1">
    <source>
        <dbReference type="PROSITE" id="PS50943"/>
    </source>
</evidence>
<dbReference type="Pfam" id="PF01381">
    <property type="entry name" value="HTH_3"/>
    <property type="match status" value="1"/>
</dbReference>
<comment type="caution">
    <text evidence="2">The sequence shown here is derived from an EMBL/GenBank/DDBJ whole genome shotgun (WGS) entry which is preliminary data.</text>
</comment>
<proteinExistence type="predicted"/>
<dbReference type="SUPFAM" id="SSF47413">
    <property type="entry name" value="lambda repressor-like DNA-binding domains"/>
    <property type="match status" value="1"/>
</dbReference>
<dbReference type="InterPro" id="IPR015927">
    <property type="entry name" value="Peptidase_S24_S26A/B/C"/>
</dbReference>
<dbReference type="PANTHER" id="PTHR33516">
    <property type="entry name" value="LEXA REPRESSOR"/>
    <property type="match status" value="1"/>
</dbReference>
<dbReference type="CDD" id="cd06529">
    <property type="entry name" value="S24_LexA-like"/>
    <property type="match status" value="1"/>
</dbReference>
<dbReference type="InterPro" id="IPR039418">
    <property type="entry name" value="LexA-like"/>
</dbReference>
<dbReference type="InterPro" id="IPR050077">
    <property type="entry name" value="LexA_repressor"/>
</dbReference>
<sequence length="272" mass="30383">MAFVRKYLWEYIPQMSKKPLPPEKKEECLRLKAIFESKKKELGLTQEKLAHLLEMNQSSVSHYLNGVNPLNANIAVAFAEILKVPVSDFSERLSTEIEELLAFANRSLIKARAVQAAEREKDEAESWEGSGESNIQIIEQPVRMYRYPVVSTVAAGAWTEAVESEFSDRYETSDYRAKGRAFWLEVAGDSMTAPTGMSVPEGMLILVDPGIEARPGRMVVAKLPSSNEATFKKLIEDAGQLYLKPLNPGYSMIKCTDDCRIIGVAVRVTGFL</sequence>
<evidence type="ECO:0000313" key="3">
    <source>
        <dbReference type="Proteomes" id="UP000050545"/>
    </source>
</evidence>
<evidence type="ECO:0000313" key="2">
    <source>
        <dbReference type="EMBL" id="KPX57089.1"/>
    </source>
</evidence>
<gene>
    <name evidence="2" type="ORF">ALO67_02275</name>
</gene>
<dbReference type="InterPro" id="IPR036286">
    <property type="entry name" value="LexA/Signal_pep-like_sf"/>
</dbReference>
<dbReference type="InterPro" id="IPR001387">
    <property type="entry name" value="Cro/C1-type_HTH"/>
</dbReference>
<protein>
    <submittedName>
        <fullName evidence="2">Peptidase</fullName>
    </submittedName>
</protein>
<dbReference type="InterPro" id="IPR010982">
    <property type="entry name" value="Lambda_DNA-bd_dom_sf"/>
</dbReference>